<proteinExistence type="predicted"/>
<organism evidence="1 2">
    <name type="scientific">Zunongwangia endophytica</name>
    <dbReference type="NCBI Taxonomy" id="1808945"/>
    <lineage>
        <taxon>Bacteria</taxon>
        <taxon>Pseudomonadati</taxon>
        <taxon>Bacteroidota</taxon>
        <taxon>Flavobacteriia</taxon>
        <taxon>Flavobacteriales</taxon>
        <taxon>Flavobacteriaceae</taxon>
        <taxon>Zunongwangia</taxon>
    </lineage>
</organism>
<protein>
    <recommendedName>
        <fullName evidence="3">Transposase</fullName>
    </recommendedName>
</protein>
<comment type="caution">
    <text evidence="1">The sequence shown here is derived from an EMBL/GenBank/DDBJ whole genome shotgun (WGS) entry which is preliminary data.</text>
</comment>
<evidence type="ECO:0000313" key="2">
    <source>
        <dbReference type="Proteomes" id="UP001595793"/>
    </source>
</evidence>
<name>A0ABV8H8Y5_9FLAO</name>
<dbReference type="EMBL" id="JBHSAS010000010">
    <property type="protein sequence ID" value="MFC4028537.1"/>
    <property type="molecule type" value="Genomic_DNA"/>
</dbReference>
<reference evidence="2" key="1">
    <citation type="journal article" date="2019" name="Int. J. Syst. Evol. Microbiol.">
        <title>The Global Catalogue of Microorganisms (GCM) 10K type strain sequencing project: providing services to taxonomists for standard genome sequencing and annotation.</title>
        <authorList>
            <consortium name="The Broad Institute Genomics Platform"/>
            <consortium name="The Broad Institute Genome Sequencing Center for Infectious Disease"/>
            <person name="Wu L."/>
            <person name="Ma J."/>
        </authorList>
    </citation>
    <scope>NUCLEOTIDE SEQUENCE [LARGE SCALE GENOMIC DNA]</scope>
    <source>
        <strain evidence="2">CECT 9128</strain>
    </source>
</reference>
<sequence>MIALVAVERKLLVLMYSLWKNEMDYDMEYEQKKTARTEVLAAQDRSKIILTSS</sequence>
<dbReference type="RefSeq" id="WP_290232437.1">
    <property type="nucleotide sequence ID" value="NZ_JAUFPZ010000002.1"/>
</dbReference>
<gene>
    <name evidence="1" type="ORF">ACFOS1_14060</name>
</gene>
<accession>A0ABV8H8Y5</accession>
<dbReference type="Proteomes" id="UP001595793">
    <property type="component" value="Unassembled WGS sequence"/>
</dbReference>
<evidence type="ECO:0000313" key="1">
    <source>
        <dbReference type="EMBL" id="MFC4028537.1"/>
    </source>
</evidence>
<evidence type="ECO:0008006" key="3">
    <source>
        <dbReference type="Google" id="ProtNLM"/>
    </source>
</evidence>
<keyword evidence="2" id="KW-1185">Reference proteome</keyword>